<evidence type="ECO:0000259" key="5">
    <source>
        <dbReference type="Pfam" id="PF00394"/>
    </source>
</evidence>
<gene>
    <name evidence="8" type="ORF">KAJ83_18070</name>
</gene>
<dbReference type="Pfam" id="PF07732">
    <property type="entry name" value="Cu-oxidase_3"/>
    <property type="match status" value="1"/>
</dbReference>
<feature type="domain" description="Plastocyanin-like" evidence="6">
    <location>
        <begin position="376"/>
        <end position="481"/>
    </location>
</feature>
<evidence type="ECO:0000256" key="4">
    <source>
        <dbReference type="SAM" id="MobiDB-lite"/>
    </source>
</evidence>
<dbReference type="CDD" id="cd13885">
    <property type="entry name" value="CuRO_2_CumA_like"/>
    <property type="match status" value="1"/>
</dbReference>
<dbReference type="PROSITE" id="PS51318">
    <property type="entry name" value="TAT"/>
    <property type="match status" value="1"/>
</dbReference>
<evidence type="ECO:0000259" key="7">
    <source>
        <dbReference type="Pfam" id="PF07732"/>
    </source>
</evidence>
<proteinExistence type="predicted"/>
<keyword evidence="2" id="KW-0560">Oxidoreductase</keyword>
<organism evidence="8 9">
    <name type="scientific">Marivibrio halodurans</name>
    <dbReference type="NCBI Taxonomy" id="2039722"/>
    <lineage>
        <taxon>Bacteria</taxon>
        <taxon>Pseudomonadati</taxon>
        <taxon>Pseudomonadota</taxon>
        <taxon>Alphaproteobacteria</taxon>
        <taxon>Rhodospirillales</taxon>
        <taxon>Rhodospirillaceae</taxon>
        <taxon>Marivibrio</taxon>
    </lineage>
</organism>
<dbReference type="PROSITE" id="PS00080">
    <property type="entry name" value="MULTICOPPER_OXIDASE2"/>
    <property type="match status" value="1"/>
</dbReference>
<keyword evidence="9" id="KW-1185">Reference proteome</keyword>
<evidence type="ECO:0000313" key="9">
    <source>
        <dbReference type="Proteomes" id="UP000672602"/>
    </source>
</evidence>
<dbReference type="InterPro" id="IPR011707">
    <property type="entry name" value="Cu-oxidase-like_N"/>
</dbReference>
<dbReference type="SUPFAM" id="SSF49503">
    <property type="entry name" value="Cupredoxins"/>
    <property type="match status" value="3"/>
</dbReference>
<dbReference type="InterPro" id="IPR006311">
    <property type="entry name" value="TAT_signal"/>
</dbReference>
<dbReference type="PROSITE" id="PS51257">
    <property type="entry name" value="PROKAR_LIPOPROTEIN"/>
    <property type="match status" value="1"/>
</dbReference>
<name>A0A8J7V2L0_9PROT</name>
<dbReference type="PANTHER" id="PTHR11709">
    <property type="entry name" value="MULTI-COPPER OXIDASE"/>
    <property type="match status" value="1"/>
</dbReference>
<reference evidence="8" key="1">
    <citation type="submission" date="2021-04" db="EMBL/GenBank/DDBJ databases">
        <authorList>
            <person name="Zhang D.-C."/>
        </authorList>
    </citation>
    <scope>NUCLEOTIDE SEQUENCE</scope>
    <source>
        <strain evidence="8">CGMCC 1.15697</strain>
    </source>
</reference>
<dbReference type="InterPro" id="IPR001117">
    <property type="entry name" value="Cu-oxidase_2nd"/>
</dbReference>
<dbReference type="InterPro" id="IPR045087">
    <property type="entry name" value="Cu-oxidase_fam"/>
</dbReference>
<dbReference type="InterPro" id="IPR011706">
    <property type="entry name" value="Cu-oxidase_C"/>
</dbReference>
<accession>A0A8J7V2L0</accession>
<feature type="domain" description="Plastocyanin-like" evidence="5">
    <location>
        <begin position="175"/>
        <end position="300"/>
    </location>
</feature>
<sequence length="483" mass="51880">MDGGGIRLMGVTRRTFLRAGAAAGILAASGCRARVDARTDPGRSGPIRIEAAPAKAPLLGPAEQGTDVWAYNGTVAGPALRVKRGAELAVRLENRLTQGTSIHWHGIRIDNAMDGVVGMTQDAVAPGDGFDYRFTCPDAGTYWYHSHNRSWEQVARGLYGVLIVEEEEPPAVDREITLVLDDWRLDEAGAIHEASFGALHDWAHQGRIGNWITVNGAPPGDIAIRAGERIRLRVLNAATARIFALAIAGHEARVAAIDGFACPPSAPTDSLLFAPGQRVDYLLDATGEPGGRYALLDDAYSDARPISFLAYSDEPPKRTQFDAPPPLGETRPPTMPDPAEALRVDMVMEGGAMGGMGQAMLNGEMTGPRDLAQAGRVWAVNGVAGDLDKPLFSVPRGRGVRIAMVNDTAWPHVMHLHGHHVTLLTLDGAPSPEAGTIWRDGVLMMPRQQAEIALVADNPGKWFFHCHMLGHQAAGMRTWIEVT</sequence>
<evidence type="ECO:0000256" key="3">
    <source>
        <dbReference type="ARBA" id="ARBA00023008"/>
    </source>
</evidence>
<dbReference type="Pfam" id="PF00394">
    <property type="entry name" value="Cu-oxidase"/>
    <property type="match status" value="1"/>
</dbReference>
<dbReference type="GO" id="GO:0016491">
    <property type="term" value="F:oxidoreductase activity"/>
    <property type="evidence" value="ECO:0007669"/>
    <property type="project" value="UniProtKB-KW"/>
</dbReference>
<dbReference type="Pfam" id="PF07731">
    <property type="entry name" value="Cu-oxidase_2"/>
    <property type="match status" value="1"/>
</dbReference>
<evidence type="ECO:0000256" key="2">
    <source>
        <dbReference type="ARBA" id="ARBA00023002"/>
    </source>
</evidence>
<evidence type="ECO:0000259" key="6">
    <source>
        <dbReference type="Pfam" id="PF07731"/>
    </source>
</evidence>
<dbReference type="EMBL" id="JAGMWN010000013">
    <property type="protein sequence ID" value="MBP5858931.1"/>
    <property type="molecule type" value="Genomic_DNA"/>
</dbReference>
<dbReference type="CDD" id="cd13861">
    <property type="entry name" value="CuRO_1_CumA_like"/>
    <property type="match status" value="1"/>
</dbReference>
<dbReference type="AlphaFoldDB" id="A0A8J7V2L0"/>
<keyword evidence="1" id="KW-0479">Metal-binding</keyword>
<feature type="domain" description="Plastocyanin-like" evidence="7">
    <location>
        <begin position="66"/>
        <end position="168"/>
    </location>
</feature>
<dbReference type="GO" id="GO:0005507">
    <property type="term" value="F:copper ion binding"/>
    <property type="evidence" value="ECO:0007669"/>
    <property type="project" value="InterPro"/>
</dbReference>
<comment type="caution">
    <text evidence="8">The sequence shown here is derived from an EMBL/GenBank/DDBJ whole genome shotgun (WGS) entry which is preliminary data.</text>
</comment>
<protein>
    <submittedName>
        <fullName evidence="8">Multicopper oxidase family protein</fullName>
    </submittedName>
</protein>
<dbReference type="InterPro" id="IPR008972">
    <property type="entry name" value="Cupredoxin"/>
</dbReference>
<dbReference type="Gene3D" id="2.60.40.420">
    <property type="entry name" value="Cupredoxins - blue copper proteins"/>
    <property type="match status" value="3"/>
</dbReference>
<evidence type="ECO:0000256" key="1">
    <source>
        <dbReference type="ARBA" id="ARBA00022723"/>
    </source>
</evidence>
<dbReference type="RefSeq" id="WP_210683520.1">
    <property type="nucleotide sequence ID" value="NZ_JAGMWN010000013.1"/>
</dbReference>
<evidence type="ECO:0000313" key="8">
    <source>
        <dbReference type="EMBL" id="MBP5858931.1"/>
    </source>
</evidence>
<dbReference type="InterPro" id="IPR002355">
    <property type="entry name" value="Cu_oxidase_Cu_BS"/>
</dbReference>
<dbReference type="Proteomes" id="UP000672602">
    <property type="component" value="Unassembled WGS sequence"/>
</dbReference>
<feature type="region of interest" description="Disordered" evidence="4">
    <location>
        <begin position="314"/>
        <end position="337"/>
    </location>
</feature>
<keyword evidence="3" id="KW-0186">Copper</keyword>
<dbReference type="PANTHER" id="PTHR11709:SF394">
    <property type="entry name" value="FI03373P-RELATED"/>
    <property type="match status" value="1"/>
</dbReference>